<evidence type="ECO:0000256" key="2">
    <source>
        <dbReference type="ARBA" id="ARBA00022475"/>
    </source>
</evidence>
<dbReference type="NCBIfam" id="TIGR03007">
    <property type="entry name" value="pepcterm_ChnLen"/>
    <property type="match status" value="1"/>
</dbReference>
<keyword evidence="2" id="KW-1003">Cell membrane</keyword>
<dbReference type="PANTHER" id="PTHR32309:SF13">
    <property type="entry name" value="FERRIC ENTEROBACTIN TRANSPORT PROTEIN FEPE"/>
    <property type="match status" value="1"/>
</dbReference>
<evidence type="ECO:0000313" key="9">
    <source>
        <dbReference type="EMBL" id="MBZ2206113.1"/>
    </source>
</evidence>
<feature type="coiled-coil region" evidence="6">
    <location>
        <begin position="168"/>
        <end position="277"/>
    </location>
</feature>
<dbReference type="InterPro" id="IPR014345">
    <property type="entry name" value="XrtA_polysacc_chain"/>
</dbReference>
<keyword evidence="3 7" id="KW-0812">Transmembrane</keyword>
<evidence type="ECO:0000313" key="10">
    <source>
        <dbReference type="Proteomes" id="UP000809349"/>
    </source>
</evidence>
<evidence type="ECO:0000256" key="1">
    <source>
        <dbReference type="ARBA" id="ARBA00004651"/>
    </source>
</evidence>
<feature type="transmembrane region" description="Helical" evidence="7">
    <location>
        <begin position="424"/>
        <end position="443"/>
    </location>
</feature>
<dbReference type="RefSeq" id="WP_223465088.1">
    <property type="nucleotide sequence ID" value="NZ_JAFBIL020000001.1"/>
</dbReference>
<reference evidence="9 10" key="1">
    <citation type="submission" date="2021-08" db="EMBL/GenBank/DDBJ databases">
        <title>Massilia sp. R798.</title>
        <authorList>
            <person name="Baek J.H."/>
            <person name="Jung H.S."/>
            <person name="Kim K.R."/>
            <person name="Jeon C.O."/>
        </authorList>
    </citation>
    <scope>NUCLEOTIDE SEQUENCE [LARGE SCALE GENOMIC DNA]</scope>
    <source>
        <strain evidence="9 10">R798</strain>
    </source>
</reference>
<protein>
    <submittedName>
        <fullName evidence="9">Chain length-determining protein</fullName>
    </submittedName>
</protein>
<dbReference type="PANTHER" id="PTHR32309">
    <property type="entry name" value="TYROSINE-PROTEIN KINASE"/>
    <property type="match status" value="1"/>
</dbReference>
<evidence type="ECO:0000259" key="8">
    <source>
        <dbReference type="Pfam" id="PF02706"/>
    </source>
</evidence>
<keyword evidence="4 7" id="KW-1133">Transmembrane helix</keyword>
<evidence type="ECO:0000256" key="3">
    <source>
        <dbReference type="ARBA" id="ARBA00022692"/>
    </source>
</evidence>
<organism evidence="9 10">
    <name type="scientific">Massilia soli</name>
    <dbReference type="NCBI Taxonomy" id="2792854"/>
    <lineage>
        <taxon>Bacteria</taxon>
        <taxon>Pseudomonadati</taxon>
        <taxon>Pseudomonadota</taxon>
        <taxon>Betaproteobacteria</taxon>
        <taxon>Burkholderiales</taxon>
        <taxon>Oxalobacteraceae</taxon>
        <taxon>Telluria group</taxon>
        <taxon>Massilia</taxon>
    </lineage>
</organism>
<evidence type="ECO:0000256" key="6">
    <source>
        <dbReference type="SAM" id="Coils"/>
    </source>
</evidence>
<name>A0ABS7SIS8_9BURK</name>
<dbReference type="Proteomes" id="UP000809349">
    <property type="component" value="Unassembled WGS sequence"/>
</dbReference>
<dbReference type="InterPro" id="IPR050445">
    <property type="entry name" value="Bact_polysacc_biosynth/exp"/>
</dbReference>
<dbReference type="Pfam" id="PF02706">
    <property type="entry name" value="Wzz"/>
    <property type="match status" value="1"/>
</dbReference>
<keyword evidence="6" id="KW-0175">Coiled coil</keyword>
<evidence type="ECO:0000256" key="5">
    <source>
        <dbReference type="ARBA" id="ARBA00023136"/>
    </source>
</evidence>
<proteinExistence type="predicted"/>
<keyword evidence="10" id="KW-1185">Reference proteome</keyword>
<keyword evidence="5 7" id="KW-0472">Membrane</keyword>
<evidence type="ECO:0000256" key="7">
    <source>
        <dbReference type="SAM" id="Phobius"/>
    </source>
</evidence>
<feature type="coiled-coil region" evidence="6">
    <location>
        <begin position="320"/>
        <end position="347"/>
    </location>
</feature>
<feature type="transmembrane region" description="Helical" evidence="7">
    <location>
        <begin position="20"/>
        <end position="38"/>
    </location>
</feature>
<comment type="subcellular location">
    <subcellularLocation>
        <location evidence="1">Cell membrane</location>
        <topology evidence="1">Multi-pass membrane protein</topology>
    </subcellularLocation>
</comment>
<evidence type="ECO:0000256" key="4">
    <source>
        <dbReference type="ARBA" id="ARBA00022989"/>
    </source>
</evidence>
<comment type="caution">
    <text evidence="9">The sequence shown here is derived from an EMBL/GenBank/DDBJ whole genome shotgun (WGS) entry which is preliminary data.</text>
</comment>
<feature type="domain" description="Polysaccharide chain length determinant N-terminal" evidence="8">
    <location>
        <begin position="10"/>
        <end position="93"/>
    </location>
</feature>
<dbReference type="InterPro" id="IPR003856">
    <property type="entry name" value="LPS_length_determ_N"/>
</dbReference>
<accession>A0ABS7SIS8</accession>
<dbReference type="EMBL" id="JAFBIL020000001">
    <property type="protein sequence ID" value="MBZ2206113.1"/>
    <property type="molecule type" value="Genomic_DNA"/>
</dbReference>
<feature type="transmembrane region" description="Helical" evidence="7">
    <location>
        <begin position="484"/>
        <end position="507"/>
    </location>
</feature>
<gene>
    <name evidence="9" type="ORF">I4X03_002435</name>
</gene>
<sequence>MAELSALMTTLLKAIWKYRWYAVIVSWIVAIIGWVFVYRMPDDYQASARVYVDTQSILAPLLASMTTVPNINQQVGFMRRTLISRPNVEKVMRTVDLDIKSKTPAEHEAMVDELMEKITITGTERDDIYTISYSNPNPKLGKDVVQALLNIFVEGSFGNKRQDSERAVQFIDDQIKTYETKLAEAENALKDFKIKNIGMLPREGGFSSQMNSVTDQLSQARLELSEAEQARNAIARQIGANSGATRVNGATQVPFDNPELDARIFNLQKNLDQLRMQYTEAHPDIVAAKRLMVQLEAKKVEDAKRTRTAADPVMPVSPMMQQLKVQLASEEARVASLRARVNEYASRSAKLSSQREIAPEVEAQLAQLNRDYEINKDNYEKLVGRREAAKLSGDLSSATDMLTFRVVDPPTAPLVPSGPNRPRLMSVVFLIALGAGLGVAFLMSQLRPTFMAQSTLREATGLPVLGAISMNWTAEQKVKRRSRLYAFSAAVVVLFGVYGGVMAAILMRPSL</sequence>